<protein>
    <submittedName>
        <fullName evidence="4">SIS domain-containing protein</fullName>
    </submittedName>
</protein>
<feature type="domain" description="SIS" evidence="2">
    <location>
        <begin position="33"/>
        <end position="169"/>
    </location>
</feature>
<reference evidence="4" key="1">
    <citation type="submission" date="2021-01" db="EMBL/GenBank/DDBJ databases">
        <title>KCTC 19127 draft genome.</title>
        <authorList>
            <person name="An D."/>
        </authorList>
    </citation>
    <scope>NUCLEOTIDE SEQUENCE</scope>
    <source>
        <strain evidence="4">KCTC 19127</strain>
    </source>
</reference>
<dbReference type="GO" id="GO:0097367">
    <property type="term" value="F:carbohydrate derivative binding"/>
    <property type="evidence" value="ECO:0007669"/>
    <property type="project" value="InterPro"/>
</dbReference>
<dbReference type="SUPFAM" id="SSF53697">
    <property type="entry name" value="SIS domain"/>
    <property type="match status" value="1"/>
</dbReference>
<organism evidence="4 5">
    <name type="scientific">Nakamurella flavida</name>
    <dbReference type="NCBI Taxonomy" id="363630"/>
    <lineage>
        <taxon>Bacteria</taxon>
        <taxon>Bacillati</taxon>
        <taxon>Actinomycetota</taxon>
        <taxon>Actinomycetes</taxon>
        <taxon>Nakamurellales</taxon>
        <taxon>Nakamurellaceae</taxon>
        <taxon>Nakamurella</taxon>
    </lineage>
</organism>
<comment type="caution">
    <text evidence="4">The sequence shown here is derived from an EMBL/GenBank/DDBJ whole genome shotgun (WGS) entry which is preliminary data.</text>
</comment>
<evidence type="ECO:0000313" key="3">
    <source>
        <dbReference type="EMBL" id="MBM9475427.1"/>
    </source>
</evidence>
<dbReference type="EMBL" id="JAERWL010000005">
    <property type="protein sequence ID" value="MBM9475485.1"/>
    <property type="molecule type" value="Genomic_DNA"/>
</dbReference>
<sequence>MTVPLSVGSALRSAAAELVALADAVDENELAALRDAVLAARRVYFTGAGRSGLMARAVAMRMMHIGLASFAVGEIATPGIAAGDLLVCFSARGSGSITAQARTAREQDAGVAVVTTASGTPLTDLAGWTVVLPVRNGVATEQHAGSLFEQGCLVVGDVLCRAVQTALGVPTAELDRRHANLS</sequence>
<dbReference type="PANTHER" id="PTHR43443">
    <property type="entry name" value="3-HEXULOSE-6-PHOSPHATE ISOMERASE"/>
    <property type="match status" value="1"/>
</dbReference>
<evidence type="ECO:0000259" key="2">
    <source>
        <dbReference type="PROSITE" id="PS51464"/>
    </source>
</evidence>
<evidence type="ECO:0000313" key="5">
    <source>
        <dbReference type="Proteomes" id="UP000663801"/>
    </source>
</evidence>
<evidence type="ECO:0000313" key="4">
    <source>
        <dbReference type="EMBL" id="MBM9475485.1"/>
    </source>
</evidence>
<dbReference type="Proteomes" id="UP000663801">
    <property type="component" value="Unassembled WGS sequence"/>
</dbReference>
<dbReference type="RefSeq" id="WP_205255588.1">
    <property type="nucleotide sequence ID" value="NZ_BAAAPV010000003.1"/>
</dbReference>
<dbReference type="PANTHER" id="PTHR43443:SF1">
    <property type="entry name" value="3-HEXULOSE-6-PHOSPHATE ISOMERASE"/>
    <property type="match status" value="1"/>
</dbReference>
<gene>
    <name evidence="3" type="ORF">JL107_03110</name>
    <name evidence="4" type="ORF">JL107_03410</name>
</gene>
<evidence type="ECO:0000256" key="1">
    <source>
        <dbReference type="ARBA" id="ARBA00009235"/>
    </source>
</evidence>
<proteinExistence type="inferred from homology"/>
<dbReference type="GO" id="GO:1901135">
    <property type="term" value="P:carbohydrate derivative metabolic process"/>
    <property type="evidence" value="ECO:0007669"/>
    <property type="project" value="InterPro"/>
</dbReference>
<dbReference type="Gene3D" id="3.40.50.10490">
    <property type="entry name" value="Glucose-6-phosphate isomerase like protein, domain 1"/>
    <property type="match status" value="1"/>
</dbReference>
<name>A0A939C1I0_9ACTN</name>
<dbReference type="PROSITE" id="PS51464">
    <property type="entry name" value="SIS"/>
    <property type="match status" value="1"/>
</dbReference>
<dbReference type="GO" id="GO:0016853">
    <property type="term" value="F:isomerase activity"/>
    <property type="evidence" value="ECO:0007669"/>
    <property type="project" value="InterPro"/>
</dbReference>
<dbReference type="InterPro" id="IPR017552">
    <property type="entry name" value="PHI/rmpB"/>
</dbReference>
<dbReference type="Pfam" id="PF01380">
    <property type="entry name" value="SIS"/>
    <property type="match status" value="1"/>
</dbReference>
<dbReference type="InterPro" id="IPR001347">
    <property type="entry name" value="SIS_dom"/>
</dbReference>
<keyword evidence="5" id="KW-1185">Reference proteome</keyword>
<dbReference type="InterPro" id="IPR046348">
    <property type="entry name" value="SIS_dom_sf"/>
</dbReference>
<dbReference type="AlphaFoldDB" id="A0A939C1I0"/>
<accession>A0A939C1I0</accession>
<dbReference type="EMBL" id="JAERWL010000004">
    <property type="protein sequence ID" value="MBM9475427.1"/>
    <property type="molecule type" value="Genomic_DNA"/>
</dbReference>
<comment type="similarity">
    <text evidence="1">Belongs to the SIS family. PHI subfamily.</text>
</comment>